<gene>
    <name evidence="8 11" type="primary">ade</name>
    <name evidence="11" type="ORF">C4B60_18520</name>
</gene>
<dbReference type="PANTHER" id="PTHR11113:SF2">
    <property type="entry name" value="ADENINE DEAMINASE"/>
    <property type="match status" value="1"/>
</dbReference>
<dbReference type="Proteomes" id="UP000239047">
    <property type="component" value="Unassembled WGS sequence"/>
</dbReference>
<comment type="caution">
    <text evidence="11">The sequence shown here is derived from an EMBL/GenBank/DDBJ whole genome shotgun (WGS) entry which is preliminary data.</text>
</comment>
<feature type="domain" description="Amidohydrolase-related" evidence="9">
    <location>
        <begin position="64"/>
        <end position="345"/>
    </location>
</feature>
<keyword evidence="4 8" id="KW-0378">Hydrolase</keyword>
<feature type="domain" description="Adenine deaminase C-terminal" evidence="10">
    <location>
        <begin position="399"/>
        <end position="569"/>
    </location>
</feature>
<dbReference type="EC" id="3.5.4.2" evidence="3 8"/>
<keyword evidence="5 8" id="KW-0464">Manganese</keyword>
<dbReference type="CDD" id="cd01295">
    <property type="entry name" value="AdeC"/>
    <property type="match status" value="1"/>
</dbReference>
<dbReference type="AlphaFoldDB" id="A0A2S5G7T1"/>
<dbReference type="Pfam" id="PF01979">
    <property type="entry name" value="Amidohydro_1"/>
    <property type="match status" value="1"/>
</dbReference>
<keyword evidence="12" id="KW-1185">Reference proteome</keyword>
<protein>
    <recommendedName>
        <fullName evidence="7 8">Adenine deaminase</fullName>
        <shortName evidence="8">Adenase</shortName>
        <shortName evidence="8">Adenine aminase</shortName>
        <ecNumber evidence="3 8">3.5.4.2</ecNumber>
    </recommendedName>
</protein>
<dbReference type="FunFam" id="3.20.20.140:FF:000016">
    <property type="entry name" value="Adenine deaminase"/>
    <property type="match status" value="1"/>
</dbReference>
<dbReference type="GO" id="GO:0000034">
    <property type="term" value="F:adenine deaminase activity"/>
    <property type="evidence" value="ECO:0007669"/>
    <property type="project" value="UniProtKB-UniRule"/>
</dbReference>
<dbReference type="SUPFAM" id="SSF51556">
    <property type="entry name" value="Metallo-dependent hydrolases"/>
    <property type="match status" value="1"/>
</dbReference>
<evidence type="ECO:0000256" key="3">
    <source>
        <dbReference type="ARBA" id="ARBA00012782"/>
    </source>
</evidence>
<dbReference type="HAMAP" id="MF_01518">
    <property type="entry name" value="Adenine_deamin"/>
    <property type="match status" value="1"/>
</dbReference>
<dbReference type="InterPro" id="IPR011059">
    <property type="entry name" value="Metal-dep_hydrolase_composite"/>
</dbReference>
<reference evidence="11 12" key="1">
    <citation type="submission" date="2018-02" db="EMBL/GenBank/DDBJ databases">
        <title>Jeotgalibacillus proteolyticum sp. nov. a protease producing bacterium isolated from ocean sediments of Laizhou Bay.</title>
        <authorList>
            <person name="Li Y."/>
        </authorList>
    </citation>
    <scope>NUCLEOTIDE SEQUENCE [LARGE SCALE GENOMIC DNA]</scope>
    <source>
        <strain evidence="11 12">22-7</strain>
    </source>
</reference>
<dbReference type="InterPro" id="IPR032466">
    <property type="entry name" value="Metal_Hydrolase"/>
</dbReference>
<evidence type="ECO:0000256" key="2">
    <source>
        <dbReference type="ARBA" id="ARBA00006773"/>
    </source>
</evidence>
<organism evidence="11 12">
    <name type="scientific">Jeotgalibacillus proteolyticus</name>
    <dbReference type="NCBI Taxonomy" id="2082395"/>
    <lineage>
        <taxon>Bacteria</taxon>
        <taxon>Bacillati</taxon>
        <taxon>Bacillota</taxon>
        <taxon>Bacilli</taxon>
        <taxon>Bacillales</taxon>
        <taxon>Caryophanaceae</taxon>
        <taxon>Jeotgalibacillus</taxon>
    </lineage>
</organism>
<evidence type="ECO:0000313" key="12">
    <source>
        <dbReference type="Proteomes" id="UP000239047"/>
    </source>
</evidence>
<proteinExistence type="inferred from homology"/>
<comment type="similarity">
    <text evidence="2 8">Belongs to the metallo-dependent hydrolases superfamily. Adenine deaminase family.</text>
</comment>
<evidence type="ECO:0000313" key="11">
    <source>
        <dbReference type="EMBL" id="PPA69003.1"/>
    </source>
</evidence>
<dbReference type="InterPro" id="IPR006679">
    <property type="entry name" value="Adenine_deam"/>
</dbReference>
<evidence type="ECO:0000256" key="1">
    <source>
        <dbReference type="ARBA" id="ARBA00001936"/>
    </source>
</evidence>
<name>A0A2S5G7T1_9BACL</name>
<dbReference type="NCBIfam" id="TIGR01178">
    <property type="entry name" value="ade"/>
    <property type="match status" value="1"/>
</dbReference>
<dbReference type="InterPro" id="IPR006680">
    <property type="entry name" value="Amidohydro-rel"/>
</dbReference>
<evidence type="ECO:0000256" key="4">
    <source>
        <dbReference type="ARBA" id="ARBA00022801"/>
    </source>
</evidence>
<evidence type="ECO:0000259" key="10">
    <source>
        <dbReference type="Pfam" id="PF13382"/>
    </source>
</evidence>
<dbReference type="Pfam" id="PF13382">
    <property type="entry name" value="Adenine_deam_C"/>
    <property type="match status" value="1"/>
</dbReference>
<dbReference type="EMBL" id="PREZ01000008">
    <property type="protein sequence ID" value="PPA69003.1"/>
    <property type="molecule type" value="Genomic_DNA"/>
</dbReference>
<comment type="cofactor">
    <cofactor evidence="1 8">
        <name>Mn(2+)</name>
        <dbReference type="ChEBI" id="CHEBI:29035"/>
    </cofactor>
</comment>
<sequence length="574" mass="62663">MELTKRIQVSQRNHPADLVIKNGRIINVYTGELTKGDIAIYNGVIAAVGTGYQGLEEIDASGSFVSPAFIDGHIHIESTTLTPSEFAKLILPHGVTTVITDPHEIANVLGTRGIDYMLKNSEGLPMDIFFVLPSSVPATSFENSGAALRADDLKPFYAHPRVIGLAEVMDYPSVVTAEEDMIQKIHDAHSHTVLIDGHLAGLSTDEINGYLAAGIRNDHECTTVEEAIEKIQLGMRVMIREGSGSKNLPELIKAVNDKNSRWFSFCTDDKHIDELIEEGSINHCVKYAIELGLDPLLAYQLATINVAQMYNLNDRGAISPGMKADLLILSDLKKVEIKTVIQNGVVRAEDNELTTNWAHSVDHLNGCTESVNSMPITSDDLKVIPSEELAHIIEIIPNQIKTNHLKEKVSVNEKREFIPSVEDNLQKLIVAERHHKKGTIGTGIVKGFHLKENSAIASTVAHDSHNIIAAGTSDEAILKAINWLTDHQGGLVVIQDGKVIGSMELRLGGLMSIKKAEDALNEMETVMAALDKVSPQASFNLFSNLSFLALPVIPALKLTDLGLFDVQTFSHIQV</sequence>
<dbReference type="InterPro" id="IPR026912">
    <property type="entry name" value="Adenine_deam_C"/>
</dbReference>
<dbReference type="SUPFAM" id="SSF51338">
    <property type="entry name" value="Composite domain of metallo-dependent hydrolases"/>
    <property type="match status" value="1"/>
</dbReference>
<dbReference type="OrthoDB" id="9775607at2"/>
<dbReference type="GO" id="GO:0006146">
    <property type="term" value="P:adenine catabolic process"/>
    <property type="evidence" value="ECO:0007669"/>
    <property type="project" value="InterPro"/>
</dbReference>
<evidence type="ECO:0000256" key="6">
    <source>
        <dbReference type="ARBA" id="ARBA00047720"/>
    </source>
</evidence>
<evidence type="ECO:0000259" key="9">
    <source>
        <dbReference type="Pfam" id="PF01979"/>
    </source>
</evidence>
<evidence type="ECO:0000256" key="5">
    <source>
        <dbReference type="ARBA" id="ARBA00023211"/>
    </source>
</evidence>
<dbReference type="Gene3D" id="2.30.40.10">
    <property type="entry name" value="Urease, subunit C, domain 1"/>
    <property type="match status" value="1"/>
</dbReference>
<accession>A0A2S5G7T1</accession>
<evidence type="ECO:0000256" key="7">
    <source>
        <dbReference type="ARBA" id="ARBA00069718"/>
    </source>
</evidence>
<dbReference type="Gene3D" id="3.20.20.140">
    <property type="entry name" value="Metal-dependent hydrolases"/>
    <property type="match status" value="1"/>
</dbReference>
<comment type="catalytic activity">
    <reaction evidence="6 8">
        <text>adenine + H2O + H(+) = hypoxanthine + NH4(+)</text>
        <dbReference type="Rhea" id="RHEA:23688"/>
        <dbReference type="ChEBI" id="CHEBI:15377"/>
        <dbReference type="ChEBI" id="CHEBI:15378"/>
        <dbReference type="ChEBI" id="CHEBI:16708"/>
        <dbReference type="ChEBI" id="CHEBI:17368"/>
        <dbReference type="ChEBI" id="CHEBI:28938"/>
        <dbReference type="EC" id="3.5.4.2"/>
    </reaction>
</comment>
<dbReference type="PANTHER" id="PTHR11113">
    <property type="entry name" value="N-ACETYLGLUCOSAMINE-6-PHOSPHATE DEACETYLASE"/>
    <property type="match status" value="1"/>
</dbReference>
<evidence type="ECO:0000256" key="8">
    <source>
        <dbReference type="HAMAP-Rule" id="MF_01518"/>
    </source>
</evidence>